<name>A0ABQ5H7I0_9ASTR</name>
<proteinExistence type="predicted"/>
<keyword evidence="3" id="KW-1185">Reference proteome</keyword>
<evidence type="ECO:0000313" key="3">
    <source>
        <dbReference type="Proteomes" id="UP001151760"/>
    </source>
</evidence>
<reference evidence="2" key="1">
    <citation type="journal article" date="2022" name="Int. J. Mol. Sci.">
        <title>Draft Genome of Tanacetum Coccineum: Genomic Comparison of Closely Related Tanacetum-Family Plants.</title>
        <authorList>
            <person name="Yamashiro T."/>
            <person name="Shiraishi A."/>
            <person name="Nakayama K."/>
            <person name="Satake H."/>
        </authorList>
    </citation>
    <scope>NUCLEOTIDE SEQUENCE</scope>
</reference>
<feature type="region of interest" description="Disordered" evidence="1">
    <location>
        <begin position="65"/>
        <end position="101"/>
    </location>
</feature>
<accession>A0ABQ5H7I0</accession>
<sequence>MGPRAMLIPIRGGRVTSGLSFYDRSEGSNSGWDMKLEPDVGKVVVHCLSIIRIVAARYPNERIGLGGGAVNTGEGGDSGKGIWGGDEDHGDSGDAGGEDIASSLATSEFRTMWFRTGE</sequence>
<reference evidence="2" key="2">
    <citation type="submission" date="2022-01" db="EMBL/GenBank/DDBJ databases">
        <authorList>
            <person name="Yamashiro T."/>
            <person name="Shiraishi A."/>
            <person name="Satake H."/>
            <person name="Nakayama K."/>
        </authorList>
    </citation>
    <scope>NUCLEOTIDE SEQUENCE</scope>
</reference>
<gene>
    <name evidence="2" type="ORF">Tco_1058126</name>
</gene>
<comment type="caution">
    <text evidence="2">The sequence shown here is derived from an EMBL/GenBank/DDBJ whole genome shotgun (WGS) entry which is preliminary data.</text>
</comment>
<feature type="compositionally biased region" description="Gly residues" evidence="1">
    <location>
        <begin position="65"/>
        <end position="84"/>
    </location>
</feature>
<dbReference type="Proteomes" id="UP001151760">
    <property type="component" value="Unassembled WGS sequence"/>
</dbReference>
<evidence type="ECO:0000256" key="1">
    <source>
        <dbReference type="SAM" id="MobiDB-lite"/>
    </source>
</evidence>
<dbReference type="EMBL" id="BQNB010019294">
    <property type="protein sequence ID" value="GJT83784.1"/>
    <property type="molecule type" value="Genomic_DNA"/>
</dbReference>
<evidence type="ECO:0000313" key="2">
    <source>
        <dbReference type="EMBL" id="GJT83784.1"/>
    </source>
</evidence>
<protein>
    <submittedName>
        <fullName evidence="2">Uncharacterized protein</fullName>
    </submittedName>
</protein>
<organism evidence="2 3">
    <name type="scientific">Tanacetum coccineum</name>
    <dbReference type="NCBI Taxonomy" id="301880"/>
    <lineage>
        <taxon>Eukaryota</taxon>
        <taxon>Viridiplantae</taxon>
        <taxon>Streptophyta</taxon>
        <taxon>Embryophyta</taxon>
        <taxon>Tracheophyta</taxon>
        <taxon>Spermatophyta</taxon>
        <taxon>Magnoliopsida</taxon>
        <taxon>eudicotyledons</taxon>
        <taxon>Gunneridae</taxon>
        <taxon>Pentapetalae</taxon>
        <taxon>asterids</taxon>
        <taxon>campanulids</taxon>
        <taxon>Asterales</taxon>
        <taxon>Asteraceae</taxon>
        <taxon>Asteroideae</taxon>
        <taxon>Anthemideae</taxon>
        <taxon>Anthemidinae</taxon>
        <taxon>Tanacetum</taxon>
    </lineage>
</organism>